<feature type="chain" id="PRO_5019369228" description="Lipoprotein" evidence="1">
    <location>
        <begin position="22"/>
        <end position="91"/>
    </location>
</feature>
<accession>A0A412Y1B3</accession>
<feature type="signal peptide" evidence="1">
    <location>
        <begin position="1"/>
        <end position="21"/>
    </location>
</feature>
<organism evidence="2 3">
    <name type="scientific">Bacteroides fragilis</name>
    <dbReference type="NCBI Taxonomy" id="817"/>
    <lineage>
        <taxon>Bacteria</taxon>
        <taxon>Pseudomonadati</taxon>
        <taxon>Bacteroidota</taxon>
        <taxon>Bacteroidia</taxon>
        <taxon>Bacteroidales</taxon>
        <taxon>Bacteroidaceae</taxon>
        <taxon>Bacteroides</taxon>
    </lineage>
</organism>
<dbReference type="EMBL" id="QRZH01000014">
    <property type="protein sequence ID" value="RGV51081.1"/>
    <property type="molecule type" value="Genomic_DNA"/>
</dbReference>
<evidence type="ECO:0008006" key="4">
    <source>
        <dbReference type="Google" id="ProtNLM"/>
    </source>
</evidence>
<dbReference type="AlphaFoldDB" id="A0A412Y1B3"/>
<name>A0A412Y1B3_BACFG</name>
<evidence type="ECO:0000256" key="1">
    <source>
        <dbReference type="SAM" id="SignalP"/>
    </source>
</evidence>
<evidence type="ECO:0000313" key="2">
    <source>
        <dbReference type="EMBL" id="RGV51081.1"/>
    </source>
</evidence>
<protein>
    <recommendedName>
        <fullName evidence="4">Lipoprotein</fullName>
    </recommendedName>
</protein>
<reference evidence="2 3" key="1">
    <citation type="submission" date="2018-08" db="EMBL/GenBank/DDBJ databases">
        <title>A genome reference for cultivated species of the human gut microbiota.</title>
        <authorList>
            <person name="Zou Y."/>
            <person name="Xue W."/>
            <person name="Luo G."/>
        </authorList>
    </citation>
    <scope>NUCLEOTIDE SEQUENCE [LARGE SCALE GENOMIC DNA]</scope>
    <source>
        <strain evidence="2 3">AF14-26</strain>
    </source>
</reference>
<sequence>MKKIYLLLSFLSAFFLLSACSDDTEQCLYSPKVFDTGNLLSNKVKEEFLNFDYPAGIVPVLFAADSMRLNELKLFLPQVYHRLMIFIINDL</sequence>
<evidence type="ECO:0000313" key="3">
    <source>
        <dbReference type="Proteomes" id="UP000286270"/>
    </source>
</evidence>
<keyword evidence="1" id="KW-0732">Signal</keyword>
<proteinExistence type="predicted"/>
<comment type="caution">
    <text evidence="2">The sequence shown here is derived from an EMBL/GenBank/DDBJ whole genome shotgun (WGS) entry which is preliminary data.</text>
</comment>
<dbReference type="PROSITE" id="PS51257">
    <property type="entry name" value="PROKAR_LIPOPROTEIN"/>
    <property type="match status" value="1"/>
</dbReference>
<dbReference type="RefSeq" id="WP_122143015.1">
    <property type="nucleotide sequence ID" value="NZ_JAGJGZ010000004.1"/>
</dbReference>
<gene>
    <name evidence="2" type="ORF">DWW08_15570</name>
</gene>
<dbReference type="Proteomes" id="UP000286270">
    <property type="component" value="Unassembled WGS sequence"/>
</dbReference>